<dbReference type="EMBL" id="OIVN01001250">
    <property type="protein sequence ID" value="SPC91766.1"/>
    <property type="molecule type" value="Genomic_DNA"/>
</dbReference>
<evidence type="ECO:0000256" key="2">
    <source>
        <dbReference type="SAM" id="SignalP"/>
    </source>
</evidence>
<evidence type="ECO:0008006" key="4">
    <source>
        <dbReference type="Google" id="ProtNLM"/>
    </source>
</evidence>
<name>A0A2N9FLV2_FAGSY</name>
<feature type="chain" id="PRO_5015009676" description="Glycine-rich protein" evidence="2">
    <location>
        <begin position="29"/>
        <end position="125"/>
    </location>
</feature>
<dbReference type="AlphaFoldDB" id="A0A2N9FLV2"/>
<accession>A0A2N9FLV2</accession>
<gene>
    <name evidence="3" type="ORF">FSB_LOCUS19648</name>
</gene>
<keyword evidence="2" id="KW-0732">Signal</keyword>
<organism evidence="3">
    <name type="scientific">Fagus sylvatica</name>
    <name type="common">Beechnut</name>
    <dbReference type="NCBI Taxonomy" id="28930"/>
    <lineage>
        <taxon>Eukaryota</taxon>
        <taxon>Viridiplantae</taxon>
        <taxon>Streptophyta</taxon>
        <taxon>Embryophyta</taxon>
        <taxon>Tracheophyta</taxon>
        <taxon>Spermatophyta</taxon>
        <taxon>Magnoliopsida</taxon>
        <taxon>eudicotyledons</taxon>
        <taxon>Gunneridae</taxon>
        <taxon>Pentapetalae</taxon>
        <taxon>rosids</taxon>
        <taxon>fabids</taxon>
        <taxon>Fagales</taxon>
        <taxon>Fagaceae</taxon>
        <taxon>Fagus</taxon>
    </lineage>
</organism>
<evidence type="ECO:0000313" key="3">
    <source>
        <dbReference type="EMBL" id="SPC91766.1"/>
    </source>
</evidence>
<feature type="signal peptide" evidence="2">
    <location>
        <begin position="1"/>
        <end position="28"/>
    </location>
</feature>
<reference evidence="3" key="1">
    <citation type="submission" date="2018-02" db="EMBL/GenBank/DDBJ databases">
        <authorList>
            <person name="Cohen D.B."/>
            <person name="Kent A.D."/>
        </authorList>
    </citation>
    <scope>NUCLEOTIDE SEQUENCE</scope>
</reference>
<evidence type="ECO:0000256" key="1">
    <source>
        <dbReference type="SAM" id="MobiDB-lite"/>
    </source>
</evidence>
<proteinExistence type="predicted"/>
<sequence length="125" mass="13486">MAFSNSKAFKMFAMAIVLAVMSSEMVGAIIHDGTPSFKLGRRALGVSKPNDYGYGGHPIGGGGYREPRNEYEPIGGGGYREPHNDYEPIGSGGYPQPIGILSPIIAREDLKMAIYMLIATILRHV</sequence>
<feature type="region of interest" description="Disordered" evidence="1">
    <location>
        <begin position="57"/>
        <end position="79"/>
    </location>
</feature>
<protein>
    <recommendedName>
        <fullName evidence="4">Glycine-rich protein</fullName>
    </recommendedName>
</protein>